<dbReference type="CDD" id="cd01949">
    <property type="entry name" value="GGDEF"/>
    <property type="match status" value="1"/>
</dbReference>
<dbReference type="RefSeq" id="WP_314800185.1">
    <property type="nucleotide sequence ID" value="NZ_CP130319.1"/>
</dbReference>
<accession>A0AA96LNT9</accession>
<keyword evidence="5" id="KW-1185">Reference proteome</keyword>
<dbReference type="Gene3D" id="3.20.20.450">
    <property type="entry name" value="EAL domain"/>
    <property type="match status" value="1"/>
</dbReference>
<keyword evidence="1" id="KW-0472">Membrane</keyword>
<dbReference type="PROSITE" id="PS50887">
    <property type="entry name" value="GGDEF"/>
    <property type="match status" value="1"/>
</dbReference>
<dbReference type="PANTHER" id="PTHR44757:SF2">
    <property type="entry name" value="BIOFILM ARCHITECTURE MAINTENANCE PROTEIN MBAA"/>
    <property type="match status" value="1"/>
</dbReference>
<dbReference type="InterPro" id="IPR001633">
    <property type="entry name" value="EAL_dom"/>
</dbReference>
<protein>
    <submittedName>
        <fullName evidence="4">EAL domain-containing protein</fullName>
    </submittedName>
</protein>
<feature type="transmembrane region" description="Helical" evidence="1">
    <location>
        <begin position="46"/>
        <end position="65"/>
    </location>
</feature>
<dbReference type="SMART" id="SM00052">
    <property type="entry name" value="EAL"/>
    <property type="match status" value="1"/>
</dbReference>
<evidence type="ECO:0000259" key="3">
    <source>
        <dbReference type="PROSITE" id="PS50887"/>
    </source>
</evidence>
<evidence type="ECO:0000259" key="2">
    <source>
        <dbReference type="PROSITE" id="PS50883"/>
    </source>
</evidence>
<evidence type="ECO:0000313" key="5">
    <source>
        <dbReference type="Proteomes" id="UP001304650"/>
    </source>
</evidence>
<dbReference type="AlphaFoldDB" id="A0AA96LNT9"/>
<dbReference type="InterPro" id="IPR000160">
    <property type="entry name" value="GGDEF_dom"/>
</dbReference>
<evidence type="ECO:0000256" key="1">
    <source>
        <dbReference type="SAM" id="Phobius"/>
    </source>
</evidence>
<evidence type="ECO:0000313" key="4">
    <source>
        <dbReference type="EMBL" id="WNR44536.1"/>
    </source>
</evidence>
<dbReference type="InterPro" id="IPR043128">
    <property type="entry name" value="Rev_trsase/Diguanyl_cyclase"/>
</dbReference>
<dbReference type="Gene3D" id="3.30.70.270">
    <property type="match status" value="1"/>
</dbReference>
<dbReference type="SUPFAM" id="SSF141868">
    <property type="entry name" value="EAL domain-like"/>
    <property type="match status" value="1"/>
</dbReference>
<dbReference type="InterPro" id="IPR029787">
    <property type="entry name" value="Nucleotide_cyclase"/>
</dbReference>
<dbReference type="KEGG" id="proo:MJB10_26335"/>
<keyword evidence="1" id="KW-1133">Transmembrane helix</keyword>
<sequence length="644" mass="73389">MFEKTKIARAIFLFLFLASIWELDTSFLYAEQYLSTTTIDALFRLFRFGPIMVTPALYYIAFSMADEVEEHLKPRWLRLLLNKVAVCLVFSWGLIVYFVGWTKQGIASLYLVQIGSYPPFLFPESGPWNWIFYSNIMLSFISLVITYTISLKITDPNKRNFLLVFSVSIAVGYIIGTMNLFQSSRLFPSAFAGLIFALMTFTAFTRMHTKIVKYMAYHDALTGLPNQRLFKSKLVDALEDAKRNGTNVAVLYMDLDRFKLINDTLGHNVGDMLLQHVAQRIKGNLNKQATASRQGGDEFTILLPDLSHEEIEMALQDLFTIFNKPFTLQDYQLYITPSIGISLYPNSGPDPDILIKNADTAMYRAKEKGKNTYQFFDETMEVEIRQKLNMENALRKALENEQFVLQYQPKVDVLTGRITGTEALIRWQHPALGFVPPSEFIPLAEETGLIIPIGKWVLSTACAQCKAWQVDEKLEMSVAVNLSMLQLRQENFIEMVEQVLMETGLDPQYLEIEITESSAMNNIELCIQRLIALKKLGVGISIDDFGTGYSSLAYLKQLPIDTLKIDRSFINDITNSEDDAAIVQAIIAMARILKLKVIAEGVETQEQLTLLEQYKCNAVQGYYLSRPLAAWDVVKRHRERMVTL</sequence>
<proteinExistence type="predicted"/>
<feature type="transmembrane region" description="Helical" evidence="1">
    <location>
        <begin position="77"/>
        <end position="99"/>
    </location>
</feature>
<dbReference type="FunFam" id="3.20.20.450:FF:000001">
    <property type="entry name" value="Cyclic di-GMP phosphodiesterase yahA"/>
    <property type="match status" value="1"/>
</dbReference>
<dbReference type="SMART" id="SM00267">
    <property type="entry name" value="GGDEF"/>
    <property type="match status" value="1"/>
</dbReference>
<feature type="transmembrane region" description="Helical" evidence="1">
    <location>
        <begin position="187"/>
        <end position="205"/>
    </location>
</feature>
<name>A0AA96LNT9_9BACL</name>
<dbReference type="FunFam" id="3.30.70.270:FF:000001">
    <property type="entry name" value="Diguanylate cyclase domain protein"/>
    <property type="match status" value="1"/>
</dbReference>
<feature type="transmembrane region" description="Helical" evidence="1">
    <location>
        <begin position="130"/>
        <end position="149"/>
    </location>
</feature>
<gene>
    <name evidence="4" type="ORF">MJB10_26335</name>
</gene>
<dbReference type="EMBL" id="CP130319">
    <property type="protein sequence ID" value="WNR44536.1"/>
    <property type="molecule type" value="Genomic_DNA"/>
</dbReference>
<dbReference type="PANTHER" id="PTHR44757">
    <property type="entry name" value="DIGUANYLATE CYCLASE DGCP"/>
    <property type="match status" value="1"/>
</dbReference>
<feature type="domain" description="GGDEF" evidence="3">
    <location>
        <begin position="246"/>
        <end position="378"/>
    </location>
</feature>
<dbReference type="Proteomes" id="UP001304650">
    <property type="component" value="Chromosome"/>
</dbReference>
<dbReference type="InterPro" id="IPR052155">
    <property type="entry name" value="Biofilm_reg_signaling"/>
</dbReference>
<dbReference type="NCBIfam" id="TIGR00254">
    <property type="entry name" value="GGDEF"/>
    <property type="match status" value="1"/>
</dbReference>
<dbReference type="Pfam" id="PF00990">
    <property type="entry name" value="GGDEF"/>
    <property type="match status" value="1"/>
</dbReference>
<dbReference type="Pfam" id="PF00563">
    <property type="entry name" value="EAL"/>
    <property type="match status" value="1"/>
</dbReference>
<feature type="domain" description="EAL" evidence="2">
    <location>
        <begin position="387"/>
        <end position="641"/>
    </location>
</feature>
<keyword evidence="1" id="KW-0812">Transmembrane</keyword>
<reference evidence="4" key="1">
    <citation type="submission" date="2022-02" db="EMBL/GenBank/DDBJ databases">
        <title>Paenibacillus sp. MBLB1832 Whole Genome Shotgun Sequencing.</title>
        <authorList>
            <person name="Hwang C.Y."/>
            <person name="Cho E.-S."/>
            <person name="Seo M.-J."/>
        </authorList>
    </citation>
    <scope>NUCLEOTIDE SEQUENCE</scope>
    <source>
        <strain evidence="4">MBLB1832</strain>
    </source>
</reference>
<dbReference type="PROSITE" id="PS50883">
    <property type="entry name" value="EAL"/>
    <property type="match status" value="1"/>
</dbReference>
<dbReference type="CDD" id="cd01948">
    <property type="entry name" value="EAL"/>
    <property type="match status" value="1"/>
</dbReference>
<dbReference type="InterPro" id="IPR035919">
    <property type="entry name" value="EAL_sf"/>
</dbReference>
<feature type="transmembrane region" description="Helical" evidence="1">
    <location>
        <begin position="161"/>
        <end position="181"/>
    </location>
</feature>
<dbReference type="SUPFAM" id="SSF55073">
    <property type="entry name" value="Nucleotide cyclase"/>
    <property type="match status" value="1"/>
</dbReference>
<organism evidence="4 5">
    <name type="scientific">Paenibacillus roseopurpureus</name>
    <dbReference type="NCBI Taxonomy" id="2918901"/>
    <lineage>
        <taxon>Bacteria</taxon>
        <taxon>Bacillati</taxon>
        <taxon>Bacillota</taxon>
        <taxon>Bacilli</taxon>
        <taxon>Bacillales</taxon>
        <taxon>Paenibacillaceae</taxon>
        <taxon>Paenibacillus</taxon>
    </lineage>
</organism>